<organism evidence="1 2">
    <name type="scientific">Penicillium cosmopolitanum</name>
    <dbReference type="NCBI Taxonomy" id="1131564"/>
    <lineage>
        <taxon>Eukaryota</taxon>
        <taxon>Fungi</taxon>
        <taxon>Dikarya</taxon>
        <taxon>Ascomycota</taxon>
        <taxon>Pezizomycotina</taxon>
        <taxon>Eurotiomycetes</taxon>
        <taxon>Eurotiomycetidae</taxon>
        <taxon>Eurotiales</taxon>
        <taxon>Aspergillaceae</taxon>
        <taxon>Penicillium</taxon>
    </lineage>
</organism>
<dbReference type="OrthoDB" id="2150604at2759"/>
<reference evidence="1" key="2">
    <citation type="journal article" date="2023" name="IMA Fungus">
        <title>Comparative genomic study of the Penicillium genus elucidates a diverse pangenome and 15 lateral gene transfer events.</title>
        <authorList>
            <person name="Petersen C."/>
            <person name="Sorensen T."/>
            <person name="Nielsen M.R."/>
            <person name="Sondergaard T.E."/>
            <person name="Sorensen J.L."/>
            <person name="Fitzpatrick D.A."/>
            <person name="Frisvad J.C."/>
            <person name="Nielsen K.L."/>
        </authorList>
    </citation>
    <scope>NUCLEOTIDE SEQUENCE</scope>
    <source>
        <strain evidence="1">IBT 29677</strain>
    </source>
</reference>
<dbReference type="GeneID" id="81377740"/>
<proteinExistence type="predicted"/>
<dbReference type="RefSeq" id="XP_056480749.1">
    <property type="nucleotide sequence ID" value="XM_056638760.1"/>
</dbReference>
<reference evidence="1" key="1">
    <citation type="submission" date="2022-12" db="EMBL/GenBank/DDBJ databases">
        <authorList>
            <person name="Petersen C."/>
        </authorList>
    </citation>
    <scope>NUCLEOTIDE SEQUENCE</scope>
    <source>
        <strain evidence="1">IBT 29677</strain>
    </source>
</reference>
<evidence type="ECO:0000313" key="1">
    <source>
        <dbReference type="EMBL" id="KAJ5369511.1"/>
    </source>
</evidence>
<name>A0A9W9S012_9EURO</name>
<accession>A0A9W9S012</accession>
<dbReference type="PANTHER" id="PTHR28037:SF1">
    <property type="entry name" value="ALCOHOL O-ACETYLTRANSFERASE 1-RELATED"/>
    <property type="match status" value="1"/>
</dbReference>
<sequence>MEKESSLPTKMLRSLGHVERYSATRIDLGIYLNVTLTARYNCSDKLAVKPALFYALAALIAKHPILSAIPWAMNTKEPYFIRLTKIDLKQAVRFVEDEFRTENTDWREFVDKVLEKEHNTTFESRNDADLPF</sequence>
<dbReference type="InterPro" id="IPR052058">
    <property type="entry name" value="Alcohol_O-acetyltransferase"/>
</dbReference>
<dbReference type="EMBL" id="JAPZBU010000013">
    <property type="protein sequence ID" value="KAJ5369511.1"/>
    <property type="molecule type" value="Genomic_DNA"/>
</dbReference>
<dbReference type="Proteomes" id="UP001147747">
    <property type="component" value="Unassembled WGS sequence"/>
</dbReference>
<dbReference type="GO" id="GO:0008080">
    <property type="term" value="F:N-acetyltransferase activity"/>
    <property type="evidence" value="ECO:0007669"/>
    <property type="project" value="TreeGrafter"/>
</dbReference>
<gene>
    <name evidence="1" type="ORF">N7509_014123</name>
</gene>
<evidence type="ECO:0000313" key="2">
    <source>
        <dbReference type="Proteomes" id="UP001147747"/>
    </source>
</evidence>
<comment type="caution">
    <text evidence="1">The sequence shown here is derived from an EMBL/GenBank/DDBJ whole genome shotgun (WGS) entry which is preliminary data.</text>
</comment>
<dbReference type="PANTHER" id="PTHR28037">
    <property type="entry name" value="ALCOHOL O-ACETYLTRANSFERASE 1-RELATED"/>
    <property type="match status" value="1"/>
</dbReference>
<dbReference type="AlphaFoldDB" id="A0A9W9S012"/>
<keyword evidence="2" id="KW-1185">Reference proteome</keyword>
<protein>
    <submittedName>
        <fullName evidence="1">Uncharacterized protein</fullName>
    </submittedName>
</protein>